<organism evidence="3 4">
    <name type="scientific">Actinokineospora auranticolor</name>
    <dbReference type="NCBI Taxonomy" id="155976"/>
    <lineage>
        <taxon>Bacteria</taxon>
        <taxon>Bacillati</taxon>
        <taxon>Actinomycetota</taxon>
        <taxon>Actinomycetes</taxon>
        <taxon>Pseudonocardiales</taxon>
        <taxon>Pseudonocardiaceae</taxon>
        <taxon>Actinokineospora</taxon>
    </lineage>
</organism>
<evidence type="ECO:0000313" key="3">
    <source>
        <dbReference type="EMBL" id="PPK65385.1"/>
    </source>
</evidence>
<protein>
    <submittedName>
        <fullName evidence="3">Uncharacterized protein</fullName>
    </submittedName>
</protein>
<dbReference type="OrthoDB" id="3694427at2"/>
<comment type="caution">
    <text evidence="3">The sequence shown here is derived from an EMBL/GenBank/DDBJ whole genome shotgun (WGS) entry which is preliminary data.</text>
</comment>
<feature type="region of interest" description="Disordered" evidence="1">
    <location>
        <begin position="303"/>
        <end position="353"/>
    </location>
</feature>
<gene>
    <name evidence="3" type="ORF">CLV40_11437</name>
</gene>
<reference evidence="3 4" key="1">
    <citation type="submission" date="2018-02" db="EMBL/GenBank/DDBJ databases">
        <title>Genomic Encyclopedia of Archaeal and Bacterial Type Strains, Phase II (KMG-II): from individual species to whole genera.</title>
        <authorList>
            <person name="Goeker M."/>
        </authorList>
    </citation>
    <scope>NUCLEOTIDE SEQUENCE [LARGE SCALE GENOMIC DNA]</scope>
    <source>
        <strain evidence="3 4">YU 961-1</strain>
    </source>
</reference>
<name>A0A2S6GJK0_9PSEU</name>
<dbReference type="Proteomes" id="UP000239203">
    <property type="component" value="Unassembled WGS sequence"/>
</dbReference>
<feature type="transmembrane region" description="Helical" evidence="2">
    <location>
        <begin position="370"/>
        <end position="392"/>
    </location>
</feature>
<dbReference type="EMBL" id="PTIX01000014">
    <property type="protein sequence ID" value="PPK65385.1"/>
    <property type="molecule type" value="Genomic_DNA"/>
</dbReference>
<proteinExistence type="predicted"/>
<evidence type="ECO:0000313" key="4">
    <source>
        <dbReference type="Proteomes" id="UP000239203"/>
    </source>
</evidence>
<accession>A0A2S6GJK0</accession>
<keyword evidence="4" id="KW-1185">Reference proteome</keyword>
<keyword evidence="2" id="KW-0812">Transmembrane</keyword>
<keyword evidence="2" id="KW-1133">Transmembrane helix</keyword>
<dbReference type="AlphaFoldDB" id="A0A2S6GJK0"/>
<keyword evidence="2" id="KW-0472">Membrane</keyword>
<dbReference type="RefSeq" id="WP_146108201.1">
    <property type="nucleotide sequence ID" value="NZ_CP154825.1"/>
</dbReference>
<sequence length="432" mass="47734">MFERQERVTRPHDGHLGVKQIHFDFGGGGPVPRVGTPDLPPREAARWEAKLRRFTRLTPIHRGDSRPWVPDRAFSYVKFHDNTAALLARFRSSESGLDAAHAVLGDPVDLDPFAMYVAHWSGWPADSDPDPDGFPPVRADSWRRLREDWRARAREEAEARWSTTARNLVEAVLTHQASSYTLVLDDDPLPVLTVVREVLDPVLSTMDHRFGWTYSTYDHSDTIPGADAAGSGSPRFWCLRQPPDAGVTTRVRVTDQPPTGGDAVASLASSLVAEYFRAPDDYARATNERLVGLNTRDERVLALLDGGRRRASTPPPSGQQRRQRAKPPAVDTRTGPRVARSTEPARTDRDDPQDRDLAGAVLLLRKKVELLVRLVVASTALSLLTVVLTFLLRPGTPQVTPPQPVVVTETITVPLRPPATDQGTTEAVPATR</sequence>
<evidence type="ECO:0000256" key="1">
    <source>
        <dbReference type="SAM" id="MobiDB-lite"/>
    </source>
</evidence>
<evidence type="ECO:0000256" key="2">
    <source>
        <dbReference type="SAM" id="Phobius"/>
    </source>
</evidence>
<feature type="compositionally biased region" description="Basic and acidic residues" evidence="1">
    <location>
        <begin position="343"/>
        <end position="353"/>
    </location>
</feature>